<name>A0AAC9RM07_9CLOT</name>
<feature type="transmembrane region" description="Helical" evidence="1">
    <location>
        <begin position="94"/>
        <end position="115"/>
    </location>
</feature>
<feature type="transmembrane region" description="Helical" evidence="1">
    <location>
        <begin position="36"/>
        <end position="61"/>
    </location>
</feature>
<proteinExistence type="predicted"/>
<dbReference type="PIRSF" id="PIRSF031501">
    <property type="entry name" value="QueT"/>
    <property type="match status" value="1"/>
</dbReference>
<keyword evidence="4" id="KW-1185">Reference proteome</keyword>
<dbReference type="Proteomes" id="UP000177894">
    <property type="component" value="Chromosome"/>
</dbReference>
<keyword evidence="1" id="KW-0812">Transmembrane</keyword>
<dbReference type="InterPro" id="IPR010387">
    <property type="entry name" value="QueT"/>
</dbReference>
<dbReference type="EMBL" id="CP020559">
    <property type="protein sequence ID" value="ARE86750.1"/>
    <property type="molecule type" value="Genomic_DNA"/>
</dbReference>
<keyword evidence="1" id="KW-0472">Membrane</keyword>
<accession>A0AAC9RM07</accession>
<evidence type="ECO:0000313" key="4">
    <source>
        <dbReference type="Proteomes" id="UP000177894"/>
    </source>
</evidence>
<evidence type="ECO:0000313" key="2">
    <source>
        <dbReference type="EMBL" id="AOY76359.1"/>
    </source>
</evidence>
<reference evidence="3 5" key="2">
    <citation type="submission" date="2017-03" db="EMBL/GenBank/DDBJ databases">
        <title>Complete sequence of Clostridium formicaceticum DSM 92.</title>
        <authorList>
            <person name="Poehlein A."/>
            <person name="Karl M."/>
            <person name="Bengelsdorf F.R."/>
            <person name="Duerre P."/>
            <person name="Daniel R."/>
        </authorList>
    </citation>
    <scope>NUCLEOTIDE SEQUENCE [LARGE SCALE GENOMIC DNA]</scope>
    <source>
        <strain evidence="3 5">DSM 92</strain>
    </source>
</reference>
<feature type="transmembrane region" description="Helical" evidence="1">
    <location>
        <begin position="67"/>
        <end position="87"/>
    </location>
</feature>
<sequence length="158" mass="17193">MKKTRFITQAAMIAAIYVVLVEVFKPFSYGMIQVRVAEALTVLPFFTPAAIPGLTVGVIVSNIIGPYGLLDIVLGSLATLIAAYLSYKMPKKLLVPLPPILVNAVIIGAMLYYIFLGTPDEVPLLAIMGWVGLGQLIACYGLGYPLIKILEKYKEKVF</sequence>
<evidence type="ECO:0000313" key="5">
    <source>
        <dbReference type="Proteomes" id="UP000192478"/>
    </source>
</evidence>
<reference evidence="2 4" key="1">
    <citation type="submission" date="2016-10" db="EMBL/GenBank/DDBJ databases">
        <title>Complete Genome Sequence of Acetogen Clostridium formicoaceticum ATCC 27076.</title>
        <authorList>
            <person name="Bao T."/>
            <person name="Cheng C."/>
            <person name="Zhao J."/>
            <person name="Yang S.-T."/>
            <person name="Wang J."/>
            <person name="Wang M."/>
        </authorList>
    </citation>
    <scope>NUCLEOTIDE SEQUENCE [LARGE SCALE GENOMIC DNA]</scope>
    <source>
        <strain evidence="2 4">ATCC 27076</strain>
    </source>
</reference>
<feature type="transmembrane region" description="Helical" evidence="1">
    <location>
        <begin position="127"/>
        <end position="147"/>
    </location>
</feature>
<keyword evidence="1" id="KW-1133">Transmembrane helix</keyword>
<feature type="transmembrane region" description="Helical" evidence="1">
    <location>
        <begin position="6"/>
        <end position="24"/>
    </location>
</feature>
<dbReference type="AlphaFoldDB" id="A0AAC9RM07"/>
<evidence type="ECO:0000256" key="1">
    <source>
        <dbReference type="SAM" id="Phobius"/>
    </source>
</evidence>
<dbReference type="KEGG" id="cfm:BJL90_10845"/>
<dbReference type="EMBL" id="CP017603">
    <property type="protein sequence ID" value="AOY76359.1"/>
    <property type="molecule type" value="Genomic_DNA"/>
</dbReference>
<dbReference type="PANTHER" id="PTHR40044:SF1">
    <property type="entry name" value="INTEGRAL MEMBRANE PROTEIN"/>
    <property type="match status" value="1"/>
</dbReference>
<evidence type="ECO:0000313" key="3">
    <source>
        <dbReference type="EMBL" id="ARE86750.1"/>
    </source>
</evidence>
<dbReference type="Proteomes" id="UP000192478">
    <property type="component" value="Chromosome"/>
</dbReference>
<gene>
    <name evidence="3" type="primary">queT</name>
    <name evidence="2" type="ORF">BJL90_10845</name>
    <name evidence="3" type="ORF">CLFO_10770</name>
</gene>
<dbReference type="RefSeq" id="WP_070967763.1">
    <property type="nucleotide sequence ID" value="NZ_CP017603.1"/>
</dbReference>
<protein>
    <submittedName>
        <fullName evidence="2 3">Transporter</fullName>
    </submittedName>
</protein>
<dbReference type="Pfam" id="PF06177">
    <property type="entry name" value="QueT"/>
    <property type="match status" value="1"/>
</dbReference>
<dbReference type="PANTHER" id="PTHR40044">
    <property type="entry name" value="INTEGRAL MEMBRANE PROTEIN-RELATED"/>
    <property type="match status" value="1"/>
</dbReference>
<organism evidence="3 5">
    <name type="scientific">Clostridium formicaceticum</name>
    <dbReference type="NCBI Taxonomy" id="1497"/>
    <lineage>
        <taxon>Bacteria</taxon>
        <taxon>Bacillati</taxon>
        <taxon>Bacillota</taxon>
        <taxon>Clostridia</taxon>
        <taxon>Eubacteriales</taxon>
        <taxon>Clostridiaceae</taxon>
        <taxon>Clostridium</taxon>
    </lineage>
</organism>